<protein>
    <submittedName>
        <fullName evidence="3">Heavy metal-associated domain-containing protein</fullName>
    </submittedName>
</protein>
<organism evidence="3 4">
    <name type="scientific">Winogradskyella marincola</name>
    <dbReference type="NCBI Taxonomy" id="3037795"/>
    <lineage>
        <taxon>Bacteria</taxon>
        <taxon>Pseudomonadati</taxon>
        <taxon>Bacteroidota</taxon>
        <taxon>Flavobacteriia</taxon>
        <taxon>Flavobacteriales</taxon>
        <taxon>Flavobacteriaceae</taxon>
        <taxon>Winogradskyella</taxon>
    </lineage>
</organism>
<name>A0ABT6G2A8_9FLAO</name>
<dbReference type="Gene3D" id="3.30.70.100">
    <property type="match status" value="1"/>
</dbReference>
<dbReference type="SUPFAM" id="SSF55008">
    <property type="entry name" value="HMA, heavy metal-associated domain"/>
    <property type="match status" value="1"/>
</dbReference>
<keyword evidence="4" id="KW-1185">Reference proteome</keyword>
<evidence type="ECO:0000259" key="2">
    <source>
        <dbReference type="PROSITE" id="PS50846"/>
    </source>
</evidence>
<dbReference type="EMBL" id="JARSBN010000004">
    <property type="protein sequence ID" value="MDG4716133.1"/>
    <property type="molecule type" value="Genomic_DNA"/>
</dbReference>
<dbReference type="InterPro" id="IPR006121">
    <property type="entry name" value="HMA_dom"/>
</dbReference>
<dbReference type="Proteomes" id="UP001529085">
    <property type="component" value="Unassembled WGS sequence"/>
</dbReference>
<feature type="signal peptide" evidence="1">
    <location>
        <begin position="1"/>
        <end position="24"/>
    </location>
</feature>
<feature type="domain" description="HMA" evidence="2">
    <location>
        <begin position="51"/>
        <end position="118"/>
    </location>
</feature>
<feature type="chain" id="PRO_5046902209" evidence="1">
    <location>
        <begin position="25"/>
        <end position="136"/>
    </location>
</feature>
<dbReference type="PROSITE" id="PS51257">
    <property type="entry name" value="PROKAR_LIPOPROTEIN"/>
    <property type="match status" value="1"/>
</dbReference>
<dbReference type="Pfam" id="PF00403">
    <property type="entry name" value="HMA"/>
    <property type="match status" value="1"/>
</dbReference>
<dbReference type="CDD" id="cd00371">
    <property type="entry name" value="HMA"/>
    <property type="match status" value="1"/>
</dbReference>
<dbReference type="RefSeq" id="WP_278005578.1">
    <property type="nucleotide sequence ID" value="NZ_JARSBN010000004.1"/>
</dbReference>
<proteinExistence type="predicted"/>
<sequence>MKKIKNIIVASALLLAFTSCKQQAEPEVKTVDVEVSSKDVAKTLDPNATYAKVEFGIEGMTCAMGCAKTIEKKMAKMEGVKSAKVDFDKRMAMVEYDEAKVSPEALEETVTKVGEVYKVKDMKVVDDFTKETQKEK</sequence>
<dbReference type="PROSITE" id="PS50846">
    <property type="entry name" value="HMA_2"/>
    <property type="match status" value="1"/>
</dbReference>
<evidence type="ECO:0000313" key="4">
    <source>
        <dbReference type="Proteomes" id="UP001529085"/>
    </source>
</evidence>
<reference evidence="3 4" key="1">
    <citation type="submission" date="2023-03" db="EMBL/GenBank/DDBJ databases">
        <title>Strain YYF002 represents a novel species in the genus Winogradskyella isolated from seawater.</title>
        <authorList>
            <person name="Fu Z.-Y."/>
        </authorList>
    </citation>
    <scope>NUCLEOTIDE SEQUENCE [LARGE SCALE GENOMIC DNA]</scope>
    <source>
        <strain evidence="3 4">YYF002</strain>
    </source>
</reference>
<comment type="caution">
    <text evidence="3">The sequence shown here is derived from an EMBL/GenBank/DDBJ whole genome shotgun (WGS) entry which is preliminary data.</text>
</comment>
<evidence type="ECO:0000313" key="3">
    <source>
        <dbReference type="EMBL" id="MDG4716133.1"/>
    </source>
</evidence>
<evidence type="ECO:0000256" key="1">
    <source>
        <dbReference type="SAM" id="SignalP"/>
    </source>
</evidence>
<keyword evidence="1" id="KW-0732">Signal</keyword>
<dbReference type="InterPro" id="IPR036163">
    <property type="entry name" value="HMA_dom_sf"/>
</dbReference>
<accession>A0ABT6G2A8</accession>
<gene>
    <name evidence="3" type="ORF">P7122_09635</name>
</gene>